<proteinExistence type="predicted"/>
<name>A0A6J5TC36_9CAUD</name>
<accession>A0A6J5TC36</accession>
<sequence>MRKQTRSILDEITGLVPKQDKHLIVEGLAVQAIARIINLVEVIQQNYPQHQADELVRRLQLAIKNGDPAKFTRGVRSIKENEQ</sequence>
<organism evidence="1">
    <name type="scientific">uncultured Caudovirales phage</name>
    <dbReference type="NCBI Taxonomy" id="2100421"/>
    <lineage>
        <taxon>Viruses</taxon>
        <taxon>Duplodnaviria</taxon>
        <taxon>Heunggongvirae</taxon>
        <taxon>Uroviricota</taxon>
        <taxon>Caudoviricetes</taxon>
        <taxon>Peduoviridae</taxon>
        <taxon>Maltschvirus</taxon>
        <taxon>Maltschvirus maltsch</taxon>
    </lineage>
</organism>
<protein>
    <submittedName>
        <fullName evidence="1">Uncharacterized protein</fullName>
    </submittedName>
</protein>
<evidence type="ECO:0000313" key="1">
    <source>
        <dbReference type="EMBL" id="CAB4241537.1"/>
    </source>
</evidence>
<gene>
    <name evidence="1" type="ORF">UFOVP71_75</name>
</gene>
<dbReference type="EMBL" id="LR797824">
    <property type="protein sequence ID" value="CAB4241537.1"/>
    <property type="molecule type" value="Genomic_DNA"/>
</dbReference>
<reference evidence="1" key="1">
    <citation type="submission" date="2020-05" db="EMBL/GenBank/DDBJ databases">
        <authorList>
            <person name="Chiriac C."/>
            <person name="Salcher M."/>
            <person name="Ghai R."/>
            <person name="Kavagutti S V."/>
        </authorList>
    </citation>
    <scope>NUCLEOTIDE SEQUENCE</scope>
</reference>